<reference evidence="1 2" key="1">
    <citation type="journal article" date="2024" name="ISME J.">
        <title>Tailless and filamentous prophages are predominant in marine Vibrio.</title>
        <authorList>
            <person name="Steensen K."/>
            <person name="Seneca J."/>
            <person name="Bartlau N."/>
            <person name="Yu X.A."/>
            <person name="Hussain F.A."/>
            <person name="Polz M.F."/>
        </authorList>
    </citation>
    <scope>NUCLEOTIDE SEQUENCE [LARGE SCALE GENOMIC DNA]</scope>
    <source>
        <strain evidence="1 2">10N.239.312.F12</strain>
    </source>
</reference>
<sequence>MTELQRFYQWVIGSPPLLEIKPPISDLGVFSSHQILDTSHTYNGNPRLGFLYQHLCEQVITASDNYSIKHDEIQINVEGRTLGAIDFILENANNQKLEHWEVAIKFYLLHEQTWFGSNSHDQLDKKLDRMLSHQLGMSSSAAFIEQYPEIEVNSKHLLMQGRLYTNPFLEQNVPTTCLGYDINPSQVNGFWCYHNQAHLITEALYPLTKEQWAAGTDDFSGKPITEFGNRFVHGQTQSGQFWFVMPQSWPHGESIQPLS</sequence>
<evidence type="ECO:0000313" key="2">
    <source>
        <dbReference type="Proteomes" id="UP001570071"/>
    </source>
</evidence>
<name>A0ABV4MYN8_9VIBR</name>
<keyword evidence="2" id="KW-1185">Reference proteome</keyword>
<dbReference type="Proteomes" id="UP001570071">
    <property type="component" value="Unassembled WGS sequence"/>
</dbReference>
<dbReference type="EMBL" id="JBFSSG010000030">
    <property type="protein sequence ID" value="MEZ8722198.1"/>
    <property type="molecule type" value="Genomic_DNA"/>
</dbReference>
<gene>
    <name evidence="1" type="ORF">AB6D66_14090</name>
</gene>
<protein>
    <submittedName>
        <fullName evidence="1">DUF1853 family protein</fullName>
    </submittedName>
</protein>
<organism evidence="1 2">
    <name type="scientific">Vibrio pomeroyi</name>
    <dbReference type="NCBI Taxonomy" id="198832"/>
    <lineage>
        <taxon>Bacteria</taxon>
        <taxon>Pseudomonadati</taxon>
        <taxon>Pseudomonadota</taxon>
        <taxon>Gammaproteobacteria</taxon>
        <taxon>Vibrionales</taxon>
        <taxon>Vibrionaceae</taxon>
        <taxon>Vibrio</taxon>
    </lineage>
</organism>
<dbReference type="RefSeq" id="WP_372124355.1">
    <property type="nucleotide sequence ID" value="NZ_JBFSSG010000030.1"/>
</dbReference>
<dbReference type="InterPro" id="IPR015003">
    <property type="entry name" value="DUF1853"/>
</dbReference>
<comment type="caution">
    <text evidence="1">The sequence shown here is derived from an EMBL/GenBank/DDBJ whole genome shotgun (WGS) entry which is preliminary data.</text>
</comment>
<dbReference type="Pfam" id="PF08907">
    <property type="entry name" value="DUF1853"/>
    <property type="match status" value="1"/>
</dbReference>
<evidence type="ECO:0000313" key="1">
    <source>
        <dbReference type="EMBL" id="MEZ8722198.1"/>
    </source>
</evidence>
<accession>A0ABV4MYN8</accession>
<proteinExistence type="predicted"/>